<dbReference type="AlphaFoldDB" id="A0A915JBW5"/>
<dbReference type="Proteomes" id="UP000887565">
    <property type="component" value="Unplaced"/>
</dbReference>
<sequence>MEMFYSYARAFDPLFLDDVLLGVFARLSGAKFHHLPGNRFNFFCNGILSSHSVGERPPDYLACHGADLPSEQRNLWRQFCSQPIPSDRAIIGILNRVYCSSLV</sequence>
<organism evidence="1 2">
    <name type="scientific">Romanomermis culicivorax</name>
    <name type="common">Nematode worm</name>
    <dbReference type="NCBI Taxonomy" id="13658"/>
    <lineage>
        <taxon>Eukaryota</taxon>
        <taxon>Metazoa</taxon>
        <taxon>Ecdysozoa</taxon>
        <taxon>Nematoda</taxon>
        <taxon>Enoplea</taxon>
        <taxon>Dorylaimia</taxon>
        <taxon>Mermithida</taxon>
        <taxon>Mermithoidea</taxon>
        <taxon>Mermithidae</taxon>
        <taxon>Romanomermis</taxon>
    </lineage>
</organism>
<evidence type="ECO:0000313" key="1">
    <source>
        <dbReference type="Proteomes" id="UP000887565"/>
    </source>
</evidence>
<proteinExistence type="predicted"/>
<name>A0A915JBW5_ROMCU</name>
<protein>
    <submittedName>
        <fullName evidence="2">Uncharacterized protein</fullName>
    </submittedName>
</protein>
<dbReference type="WBParaSite" id="nRc.2.0.1.t23969-RA">
    <property type="protein sequence ID" value="nRc.2.0.1.t23969-RA"/>
    <property type="gene ID" value="nRc.2.0.1.g23969"/>
</dbReference>
<keyword evidence="1" id="KW-1185">Reference proteome</keyword>
<accession>A0A915JBW5</accession>
<evidence type="ECO:0000313" key="2">
    <source>
        <dbReference type="WBParaSite" id="nRc.2.0.1.t23969-RA"/>
    </source>
</evidence>
<reference evidence="2" key="1">
    <citation type="submission" date="2022-11" db="UniProtKB">
        <authorList>
            <consortium name="WormBaseParasite"/>
        </authorList>
    </citation>
    <scope>IDENTIFICATION</scope>
</reference>